<proteinExistence type="predicted"/>
<protein>
    <recommendedName>
        <fullName evidence="3">Myb-like domain-containing protein</fullName>
    </recommendedName>
</protein>
<dbReference type="AlphaFoldDB" id="A0A875RPB8"/>
<evidence type="ECO:0000256" key="1">
    <source>
        <dbReference type="SAM" id="Coils"/>
    </source>
</evidence>
<reference evidence="4" key="1">
    <citation type="submission" date="2020-10" db="EMBL/GenBank/DDBJ databases">
        <authorList>
            <person name="Roach M.J.R."/>
        </authorList>
    </citation>
    <scope>NUCLEOTIDE SEQUENCE</scope>
    <source>
        <strain evidence="4">CBS 1945</strain>
    </source>
</reference>
<gene>
    <name evidence="4" type="ORF">FOA43_002186</name>
</gene>
<dbReference type="GO" id="GO:0000500">
    <property type="term" value="C:RNA polymerase I upstream activating factor complex"/>
    <property type="evidence" value="ECO:0007669"/>
    <property type="project" value="InterPro"/>
</dbReference>
<dbReference type="EMBL" id="CP064813">
    <property type="protein sequence ID" value="QPG74850.1"/>
    <property type="molecule type" value="Genomic_DNA"/>
</dbReference>
<dbReference type="GO" id="GO:0042790">
    <property type="term" value="P:nucleolar large rRNA transcription by RNA polymerase I"/>
    <property type="evidence" value="ECO:0007669"/>
    <property type="project" value="InterPro"/>
</dbReference>
<sequence>MSSPNGKSQGLNPTKVLEKYGGSENDTTDEEMLLGCYGDTSNQYNSLAHFTSLDKVIYSGIQGFRASPIDDNMKDGVNLRRKMSPLVKRAYQGYLPEYRLKQGPLLERLAKDIEVFDRTQHGKQDTLAHFLSSYRHLRSKRRYFQGNINYYNMFNKEVKDFYEFRRSYNEIEMKQGSIGIDGSLRYSTHKRDDDPLQRTRWDQEEKEIFFGALARYSIHRLDEIKKHLPKKSCVQILDYYHLLKKTLRRYKRDPKKIQSLVAMSEIPIAYEMSDEFIEFEESQASLMISPCNKRVQSKVSSSKKIAAMHIFRPHQDLIDWDKLAKIAEAFEDKKRSADNPDVNIPDSVQILIKDLIVDLIYRTLLKITERKICELSVSKLKETRRMSIDITREEINTAFGKLTTRNFNIEEFWSEYFHEPPNKKRRVESVDPEDVYNSQEIERHADLQNSVEIEQKQPPPSFDFNTAVRNTRPIEVLNYVVPEMHTYPEDLQAQNIDPLLWKEIDEANEVPALAEDEETTEDVEISEKLMLMESALLERLDHEASVKYESIVLGYMQAHPDLIDMNHRDLCSYYILSKYYPKDLPFYYHDDLSFVKEEQRLIQEREEENAKEAVATAVLERAEALNACQKNKKRLKKRLNQSSTNANVHQLDKLRNQLKEQESVMETLKKSRDLMPIYDNTGKSELIKIALLYGDGKVTYAYYNENDPYEMPMFDEITDEMLLLHNYQFSEY</sequence>
<keyword evidence="1" id="KW-0175">Coiled coil</keyword>
<keyword evidence="5" id="KW-1185">Reference proteome</keyword>
<dbReference type="PANTHER" id="PTHR28079:SF1">
    <property type="entry name" value="RNA POLYMERASE I-SPECIFIC TRANSCRIPTION INITIATION FACTOR RRN5"/>
    <property type="match status" value="1"/>
</dbReference>
<feature type="coiled-coil region" evidence="1">
    <location>
        <begin position="625"/>
        <end position="671"/>
    </location>
</feature>
<dbReference type="SUPFAM" id="SSF46689">
    <property type="entry name" value="Homeodomain-like"/>
    <property type="match status" value="1"/>
</dbReference>
<dbReference type="PANTHER" id="PTHR28079">
    <property type="entry name" value="RNA POLYMERASE I-SPECIFIC TRANSCRIPTION INITIATION FACTOR RRN5"/>
    <property type="match status" value="1"/>
</dbReference>
<dbReference type="SMART" id="SM00717">
    <property type="entry name" value="SANT"/>
    <property type="match status" value="1"/>
</dbReference>
<evidence type="ECO:0000256" key="2">
    <source>
        <dbReference type="SAM" id="MobiDB-lite"/>
    </source>
</evidence>
<evidence type="ECO:0000259" key="3">
    <source>
        <dbReference type="SMART" id="SM00717"/>
    </source>
</evidence>
<dbReference type="InterPro" id="IPR009057">
    <property type="entry name" value="Homeodomain-like_sf"/>
</dbReference>
<name>A0A875RPB8_EENNA</name>
<evidence type="ECO:0000313" key="4">
    <source>
        <dbReference type="EMBL" id="QPG74850.1"/>
    </source>
</evidence>
<dbReference type="GO" id="GO:0001181">
    <property type="term" value="F:RNA polymerase I general transcription initiation factor activity"/>
    <property type="evidence" value="ECO:0007669"/>
    <property type="project" value="TreeGrafter"/>
</dbReference>
<dbReference type="GO" id="GO:0000182">
    <property type="term" value="F:rDNA binding"/>
    <property type="evidence" value="ECO:0007669"/>
    <property type="project" value="TreeGrafter"/>
</dbReference>
<evidence type="ECO:0000313" key="5">
    <source>
        <dbReference type="Proteomes" id="UP000662931"/>
    </source>
</evidence>
<feature type="region of interest" description="Disordered" evidence="2">
    <location>
        <begin position="1"/>
        <end position="26"/>
    </location>
</feature>
<dbReference type="Gene3D" id="1.10.10.60">
    <property type="entry name" value="Homeodomain-like"/>
    <property type="match status" value="1"/>
</dbReference>
<feature type="domain" description="Myb-like" evidence="3">
    <location>
        <begin position="197"/>
        <end position="246"/>
    </location>
</feature>
<dbReference type="GO" id="GO:0006361">
    <property type="term" value="P:transcription initiation at RNA polymerase I promoter"/>
    <property type="evidence" value="ECO:0007669"/>
    <property type="project" value="TreeGrafter"/>
</dbReference>
<dbReference type="InterPro" id="IPR039601">
    <property type="entry name" value="Rrn5"/>
</dbReference>
<dbReference type="RefSeq" id="XP_038778415.1">
    <property type="nucleotide sequence ID" value="XM_038922487.1"/>
</dbReference>
<dbReference type="GeneID" id="62195587"/>
<dbReference type="CDD" id="cd00167">
    <property type="entry name" value="SANT"/>
    <property type="match status" value="1"/>
</dbReference>
<organism evidence="4 5">
    <name type="scientific">Eeniella nana</name>
    <name type="common">Yeast</name>
    <name type="synonym">Brettanomyces nanus</name>
    <dbReference type="NCBI Taxonomy" id="13502"/>
    <lineage>
        <taxon>Eukaryota</taxon>
        <taxon>Fungi</taxon>
        <taxon>Dikarya</taxon>
        <taxon>Ascomycota</taxon>
        <taxon>Saccharomycotina</taxon>
        <taxon>Pichiomycetes</taxon>
        <taxon>Pichiales</taxon>
        <taxon>Pichiaceae</taxon>
        <taxon>Brettanomyces</taxon>
    </lineage>
</organism>
<dbReference type="KEGG" id="bnn:FOA43_002186"/>
<dbReference type="Proteomes" id="UP000662931">
    <property type="component" value="Chromosome 2"/>
</dbReference>
<feature type="compositionally biased region" description="Polar residues" evidence="2">
    <location>
        <begin position="1"/>
        <end position="12"/>
    </location>
</feature>
<accession>A0A875RPB8</accession>
<dbReference type="InterPro" id="IPR001005">
    <property type="entry name" value="SANT/Myb"/>
</dbReference>
<dbReference type="OrthoDB" id="2240312at2759"/>